<comment type="caution">
    <text evidence="4">The sequence shown here is derived from an EMBL/GenBank/DDBJ whole genome shotgun (WGS) entry which is preliminary data.</text>
</comment>
<reference evidence="5" key="1">
    <citation type="submission" date="2023-07" db="EMBL/GenBank/DDBJ databases">
        <title>30 novel species of actinomycetes from the DSMZ collection.</title>
        <authorList>
            <person name="Nouioui I."/>
        </authorList>
    </citation>
    <scope>NUCLEOTIDE SEQUENCE [LARGE SCALE GENOMIC DNA]</scope>
    <source>
        <strain evidence="5">DSM 44399</strain>
    </source>
</reference>
<feature type="domain" description="TadE-like" evidence="3">
    <location>
        <begin position="31"/>
        <end position="74"/>
    </location>
</feature>
<proteinExistence type="predicted"/>
<keyword evidence="5" id="KW-1185">Reference proteome</keyword>
<feature type="region of interest" description="Disordered" evidence="1">
    <location>
        <begin position="1"/>
        <end position="20"/>
    </location>
</feature>
<dbReference type="Pfam" id="PF07811">
    <property type="entry name" value="TadE"/>
    <property type="match status" value="1"/>
</dbReference>
<dbReference type="InterPro" id="IPR012495">
    <property type="entry name" value="TadE-like_dom"/>
</dbReference>
<evidence type="ECO:0000256" key="2">
    <source>
        <dbReference type="SAM" id="Phobius"/>
    </source>
</evidence>
<evidence type="ECO:0000259" key="3">
    <source>
        <dbReference type="Pfam" id="PF07811"/>
    </source>
</evidence>
<keyword evidence="2" id="KW-0472">Membrane</keyword>
<dbReference type="EMBL" id="JAVREH010000051">
    <property type="protein sequence ID" value="MDT0263775.1"/>
    <property type="molecule type" value="Genomic_DNA"/>
</dbReference>
<evidence type="ECO:0000256" key="1">
    <source>
        <dbReference type="SAM" id="MobiDB-lite"/>
    </source>
</evidence>
<dbReference type="RefSeq" id="WP_311424918.1">
    <property type="nucleotide sequence ID" value="NZ_JAVREH010000051.1"/>
</dbReference>
<dbReference type="Proteomes" id="UP001183176">
    <property type="component" value="Unassembled WGS sequence"/>
</dbReference>
<keyword evidence="2" id="KW-0812">Transmembrane</keyword>
<name>A0ABU2JFK6_9ACTN</name>
<sequence>MTSPDRPRHPAGAHGRVGARRTVPVVRGDEGSVAAEVAIAIPVLVAVLLFVGVLVARGVDARLRLDDAAHQAARAASLTRTPAAATLAAQQVATASLSHAGVDCADPAVAVDTSDFQPGGVVTVTVSCRVHLSSAAALLATGDQRTLTATSSSPIDTYRAVTP</sequence>
<accession>A0ABU2JFK6</accession>
<evidence type="ECO:0000313" key="4">
    <source>
        <dbReference type="EMBL" id="MDT0263775.1"/>
    </source>
</evidence>
<gene>
    <name evidence="4" type="ORF">RM423_20580</name>
</gene>
<keyword evidence="2" id="KW-1133">Transmembrane helix</keyword>
<organism evidence="4 5">
    <name type="scientific">Jatrophihabitans lederbergiae</name>
    <dbReference type="NCBI Taxonomy" id="3075547"/>
    <lineage>
        <taxon>Bacteria</taxon>
        <taxon>Bacillati</taxon>
        <taxon>Actinomycetota</taxon>
        <taxon>Actinomycetes</taxon>
        <taxon>Jatrophihabitantales</taxon>
        <taxon>Jatrophihabitantaceae</taxon>
        <taxon>Jatrophihabitans</taxon>
    </lineage>
</organism>
<protein>
    <submittedName>
        <fullName evidence="4">TadE/TadG family type IV pilus assembly protein</fullName>
    </submittedName>
</protein>
<evidence type="ECO:0000313" key="5">
    <source>
        <dbReference type="Proteomes" id="UP001183176"/>
    </source>
</evidence>
<feature type="transmembrane region" description="Helical" evidence="2">
    <location>
        <begin position="37"/>
        <end position="56"/>
    </location>
</feature>